<dbReference type="InterPro" id="IPR036086">
    <property type="entry name" value="ParB/Sulfiredoxin_sf"/>
</dbReference>
<dbReference type="InterPro" id="IPR014956">
    <property type="entry name" value="ParBc_2"/>
</dbReference>
<comment type="caution">
    <text evidence="1">The sequence shown here is derived from an EMBL/GenBank/DDBJ whole genome shotgun (WGS) entry which is preliminary data.</text>
</comment>
<dbReference type="RefSeq" id="WP_115479362.1">
    <property type="nucleotide sequence ID" value="NZ_QRBF01000007.1"/>
</dbReference>
<proteinExistence type="predicted"/>
<protein>
    <submittedName>
        <fullName evidence="1">Chromosome partitioning protein ParB</fullName>
    </submittedName>
</protein>
<dbReference type="EMBL" id="QRBF01000007">
    <property type="protein sequence ID" value="RDS81457.1"/>
    <property type="molecule type" value="Genomic_DNA"/>
</dbReference>
<evidence type="ECO:0000313" key="1">
    <source>
        <dbReference type="EMBL" id="RDS81457.1"/>
    </source>
</evidence>
<dbReference type="SUPFAM" id="SSF110849">
    <property type="entry name" value="ParB/Sulfiredoxin"/>
    <property type="match status" value="1"/>
</dbReference>
<evidence type="ECO:0000313" key="2">
    <source>
        <dbReference type="Proteomes" id="UP000255334"/>
    </source>
</evidence>
<sequence length="205" mass="23675">MSSGVRHPLLSIAPGKLRPTQMTVGRAEVAEKRTQWEKLGKKKRKDMLAEHWFPGVLGPKNQVYIVDHHHLGLALFEEGVKEVPVMIQRDFSWLEPPVFWHTMEFNRWAHPYDQHGQRQEYASIPVNLKDMADDPFRTLAARVRMAGGYSKDATPYSEFLWADFYRRNMKLKDGRVTPKVVQNALLFAHAHDTAYLPGWTGVIIQ</sequence>
<name>A0A370WZN2_9GAMM</name>
<dbReference type="AlphaFoldDB" id="A0A370WZN2"/>
<dbReference type="PIRSF" id="PIRSF029669">
    <property type="entry name" value="UCP029669"/>
    <property type="match status" value="1"/>
</dbReference>
<gene>
    <name evidence="1" type="ORF">DWU99_17470</name>
</gene>
<keyword evidence="2" id="KW-1185">Reference proteome</keyword>
<dbReference type="InterPro" id="IPR016932">
    <property type="entry name" value="UCP029669"/>
</dbReference>
<dbReference type="CDD" id="cd16390">
    <property type="entry name" value="ParB_N_Srx_like"/>
    <property type="match status" value="1"/>
</dbReference>
<dbReference type="Gene3D" id="3.90.1530.10">
    <property type="entry name" value="Conserved hypothetical protein from pyrococcus furiosus pfu- 392566-001, ParB domain"/>
    <property type="match status" value="1"/>
</dbReference>
<organism evidence="1 2">
    <name type="scientific">Dyella psychrodurans</name>
    <dbReference type="NCBI Taxonomy" id="1927960"/>
    <lineage>
        <taxon>Bacteria</taxon>
        <taxon>Pseudomonadati</taxon>
        <taxon>Pseudomonadota</taxon>
        <taxon>Gammaproteobacteria</taxon>
        <taxon>Lysobacterales</taxon>
        <taxon>Rhodanobacteraceae</taxon>
        <taxon>Dyella</taxon>
    </lineage>
</organism>
<dbReference type="Gene3D" id="1.10.8.10">
    <property type="entry name" value="DNA helicase RuvA subunit, C-terminal domain"/>
    <property type="match status" value="1"/>
</dbReference>
<dbReference type="Proteomes" id="UP000255334">
    <property type="component" value="Unassembled WGS sequence"/>
</dbReference>
<dbReference type="OrthoDB" id="552416at2"/>
<accession>A0A370WZN2</accession>
<reference evidence="1 2" key="1">
    <citation type="submission" date="2018-07" db="EMBL/GenBank/DDBJ databases">
        <title>Dyella monticola sp. nov. and Dyella psychrodurans sp. nov. isolated from monsoon evergreen broad-leaved forest soil of Dinghu Mountain, China.</title>
        <authorList>
            <person name="Gao Z."/>
            <person name="Qiu L."/>
        </authorList>
    </citation>
    <scope>NUCLEOTIDE SEQUENCE [LARGE SCALE GENOMIC DNA]</scope>
    <source>
        <strain evidence="1 2">4MSK11</strain>
    </source>
</reference>
<dbReference type="Pfam" id="PF08857">
    <property type="entry name" value="ParBc_2"/>
    <property type="match status" value="1"/>
</dbReference>